<organism evidence="2 3">
    <name type="scientific">Romanomermis culicivorax</name>
    <name type="common">Nematode worm</name>
    <dbReference type="NCBI Taxonomy" id="13658"/>
    <lineage>
        <taxon>Eukaryota</taxon>
        <taxon>Metazoa</taxon>
        <taxon>Ecdysozoa</taxon>
        <taxon>Nematoda</taxon>
        <taxon>Enoplea</taxon>
        <taxon>Dorylaimia</taxon>
        <taxon>Mermithida</taxon>
        <taxon>Mermithoidea</taxon>
        <taxon>Mermithidae</taxon>
        <taxon>Romanomermis</taxon>
    </lineage>
</organism>
<name>A0A915JQ15_ROMCU</name>
<feature type="region of interest" description="Disordered" evidence="1">
    <location>
        <begin position="31"/>
        <end position="50"/>
    </location>
</feature>
<proteinExistence type="predicted"/>
<evidence type="ECO:0000313" key="2">
    <source>
        <dbReference type="Proteomes" id="UP000887565"/>
    </source>
</evidence>
<evidence type="ECO:0000313" key="3">
    <source>
        <dbReference type="WBParaSite" id="nRc.2.0.1.t28193-RA"/>
    </source>
</evidence>
<protein>
    <submittedName>
        <fullName evidence="3">Uncharacterized protein</fullName>
    </submittedName>
</protein>
<dbReference type="WBParaSite" id="nRc.2.0.1.t28193-RA">
    <property type="protein sequence ID" value="nRc.2.0.1.t28193-RA"/>
    <property type="gene ID" value="nRc.2.0.1.g28193"/>
</dbReference>
<accession>A0A915JQ15</accession>
<sequence length="95" mass="10145">MPAAPSDVTATNTQITDFSELRLDQISNIAPAPMNESTPIEPAAMDTETTTTTDQMLTDILEESTIDQSRSMDVVPIEPATTMPATVPAIQNGTH</sequence>
<reference evidence="3" key="1">
    <citation type="submission" date="2022-11" db="UniProtKB">
        <authorList>
            <consortium name="WormBaseParasite"/>
        </authorList>
    </citation>
    <scope>IDENTIFICATION</scope>
</reference>
<dbReference type="AlphaFoldDB" id="A0A915JQ15"/>
<evidence type="ECO:0000256" key="1">
    <source>
        <dbReference type="SAM" id="MobiDB-lite"/>
    </source>
</evidence>
<keyword evidence="2" id="KW-1185">Reference proteome</keyword>
<dbReference type="Proteomes" id="UP000887565">
    <property type="component" value="Unplaced"/>
</dbReference>